<evidence type="ECO:0000256" key="10">
    <source>
        <dbReference type="ARBA" id="ARBA00023014"/>
    </source>
</evidence>
<evidence type="ECO:0000256" key="12">
    <source>
        <dbReference type="ARBA" id="ARBA00047365"/>
    </source>
</evidence>
<accession>A4E7U7</accession>
<dbReference type="SFLD" id="SFLDG01063">
    <property type="entry name" value="activating_enzymes__group_1"/>
    <property type="match status" value="1"/>
</dbReference>
<sequence>MFEDGTICPGLPGELPMNYANIKYFDIADGEGVRTSLFVSGCRRGCKNCFNSVAWDFAAGEPFDRAVEDKIIESLDHPFIDGLTILGGEPMEPENQAGLVEFVERVRATYPVESGKTIWCFTGDVLEELMPGGRHHTEVTDRILACLDMLVDGPFVQDLYDISLRFRGSSNQRVIDMNATRTRAAREGVSLCDAVELWRDDPVYSTHTM</sequence>
<keyword evidence="10" id="KW-0411">Iron-sulfur</keyword>
<gene>
    <name evidence="13" type="primary">nrdG</name>
    <name evidence="13" type="ORF">COLAER_00478</name>
</gene>
<dbReference type="SFLD" id="SFLDF00299">
    <property type="entry name" value="anaerobic_ribonucleoside-triph"/>
    <property type="match status" value="1"/>
</dbReference>
<protein>
    <recommendedName>
        <fullName evidence="4">Anaerobic ribonucleoside-triphosphate reductase-activating protein</fullName>
    </recommendedName>
    <alternativeName>
        <fullName evidence="11">Class III anaerobic ribonucleotide reductase small component</fullName>
    </alternativeName>
</protein>
<comment type="catalytic activity">
    <reaction evidence="12">
        <text>glycyl-[protein] + reduced [flavodoxin] + S-adenosyl-L-methionine = glycin-2-yl radical-[protein] + semiquinone [flavodoxin] + 5'-deoxyadenosine + L-methionine + H(+)</text>
        <dbReference type="Rhea" id="RHEA:61976"/>
        <dbReference type="Rhea" id="RHEA-COMP:10622"/>
        <dbReference type="Rhea" id="RHEA-COMP:14480"/>
        <dbReference type="Rhea" id="RHEA-COMP:15993"/>
        <dbReference type="Rhea" id="RHEA-COMP:15994"/>
        <dbReference type="ChEBI" id="CHEBI:15378"/>
        <dbReference type="ChEBI" id="CHEBI:17319"/>
        <dbReference type="ChEBI" id="CHEBI:29947"/>
        <dbReference type="ChEBI" id="CHEBI:32722"/>
        <dbReference type="ChEBI" id="CHEBI:57618"/>
        <dbReference type="ChEBI" id="CHEBI:57844"/>
        <dbReference type="ChEBI" id="CHEBI:59789"/>
        <dbReference type="ChEBI" id="CHEBI:140311"/>
    </reaction>
</comment>
<evidence type="ECO:0000256" key="4">
    <source>
        <dbReference type="ARBA" id="ARBA00014281"/>
    </source>
</evidence>
<dbReference type="GO" id="GO:0004748">
    <property type="term" value="F:ribonucleoside-diphosphate reductase activity, thioredoxin disulfide as acceptor"/>
    <property type="evidence" value="ECO:0007669"/>
    <property type="project" value="TreeGrafter"/>
</dbReference>
<comment type="function">
    <text evidence="2">Activation of anaerobic ribonucleoside-triphosphate reductase under anaerobic conditions by generation of an organic free radical, using S-adenosylmethionine and reduced flavodoxin as cosubstrates to produce 5'-deoxy-adenosine.</text>
</comment>
<evidence type="ECO:0000256" key="3">
    <source>
        <dbReference type="ARBA" id="ARBA00009777"/>
    </source>
</evidence>
<dbReference type="Proteomes" id="UP000002979">
    <property type="component" value="Unassembled WGS sequence"/>
</dbReference>
<comment type="cofactor">
    <cofactor evidence="1">
        <name>[4Fe-4S] cluster</name>
        <dbReference type="ChEBI" id="CHEBI:49883"/>
    </cofactor>
</comment>
<dbReference type="PANTHER" id="PTHR30352">
    <property type="entry name" value="PYRUVATE FORMATE-LYASE-ACTIVATING ENZYME"/>
    <property type="match status" value="1"/>
</dbReference>
<reference evidence="13 14" key="2">
    <citation type="submission" date="2007-04" db="EMBL/GenBank/DDBJ databases">
        <authorList>
            <person name="Fulton L."/>
            <person name="Clifton S."/>
            <person name="Fulton B."/>
            <person name="Xu J."/>
            <person name="Minx P."/>
            <person name="Mardis E.R."/>
            <person name="Wilson R.K."/>
        </authorList>
    </citation>
    <scope>NUCLEOTIDE SEQUENCE [LARGE SCALE GENOMIC DNA]</scope>
    <source>
        <strain evidence="14">ATCC 25986 / DSM 3979 / JCM 10188 / KCTC 3647 / NCTC 11838 / VPI 1003</strain>
    </source>
</reference>
<organism evidence="13 14">
    <name type="scientific">Collinsella aerofaciens (strain ATCC 25986 / DSM 3979 / JCM 10188 / KCTC 3647 / NCTC 11838 / VPI 1003)</name>
    <dbReference type="NCBI Taxonomy" id="411903"/>
    <lineage>
        <taxon>Bacteria</taxon>
        <taxon>Bacillati</taxon>
        <taxon>Actinomycetota</taxon>
        <taxon>Coriobacteriia</taxon>
        <taxon>Coriobacteriales</taxon>
        <taxon>Coriobacteriaceae</taxon>
        <taxon>Collinsella</taxon>
    </lineage>
</organism>
<keyword evidence="7" id="KW-0479">Metal-binding</keyword>
<keyword evidence="6" id="KW-0949">S-adenosyl-L-methionine</keyword>
<dbReference type="NCBIfam" id="TIGR02491">
    <property type="entry name" value="NrdG"/>
    <property type="match status" value="1"/>
</dbReference>
<keyword evidence="9" id="KW-0408">Iron</keyword>
<dbReference type="Pfam" id="PF13353">
    <property type="entry name" value="Fer4_12"/>
    <property type="match status" value="1"/>
</dbReference>
<dbReference type="Gene3D" id="3.20.20.70">
    <property type="entry name" value="Aldolase class I"/>
    <property type="match status" value="1"/>
</dbReference>
<dbReference type="PROSITE" id="PS01087">
    <property type="entry name" value="RADICAL_ACTIVATING"/>
    <property type="match status" value="1"/>
</dbReference>
<dbReference type="GO" id="GO:0046872">
    <property type="term" value="F:metal ion binding"/>
    <property type="evidence" value="ECO:0007669"/>
    <property type="project" value="UniProtKB-KW"/>
</dbReference>
<comment type="similarity">
    <text evidence="3">Belongs to the organic radical-activating enzymes family.</text>
</comment>
<evidence type="ECO:0000256" key="6">
    <source>
        <dbReference type="ARBA" id="ARBA00022691"/>
    </source>
</evidence>
<dbReference type="InterPro" id="IPR012837">
    <property type="entry name" value="NrdG"/>
</dbReference>
<dbReference type="PANTHER" id="PTHR30352:SF2">
    <property type="entry name" value="ANAEROBIC RIBONUCLEOSIDE-TRIPHOSPHATE REDUCTASE-ACTIVATING PROTEIN"/>
    <property type="match status" value="1"/>
</dbReference>
<evidence type="ECO:0000256" key="9">
    <source>
        <dbReference type="ARBA" id="ARBA00023004"/>
    </source>
</evidence>
<proteinExistence type="inferred from homology"/>
<dbReference type="InterPro" id="IPR058240">
    <property type="entry name" value="rSAM_sf"/>
</dbReference>
<dbReference type="SFLD" id="SFLDG01066">
    <property type="entry name" value="organic_radical-activating_enz"/>
    <property type="match status" value="1"/>
</dbReference>
<dbReference type="EMBL" id="AAVN02000001">
    <property type="protein sequence ID" value="EBA40806.1"/>
    <property type="molecule type" value="Genomic_DNA"/>
</dbReference>
<dbReference type="InterPro" id="IPR013785">
    <property type="entry name" value="Aldolase_TIM"/>
</dbReference>
<keyword evidence="5" id="KW-0004">4Fe-4S</keyword>
<evidence type="ECO:0000256" key="1">
    <source>
        <dbReference type="ARBA" id="ARBA00001966"/>
    </source>
</evidence>
<reference evidence="13 14" key="1">
    <citation type="submission" date="2007-01" db="EMBL/GenBank/DDBJ databases">
        <title>Draft genome sequence of Collinsella aerofaciens (ATCC 25986).</title>
        <authorList>
            <person name="Sudarsanam P."/>
            <person name="Ley R."/>
            <person name="Guruge J."/>
            <person name="Turnbaugh P.J."/>
            <person name="Mahowald M."/>
            <person name="Liep D."/>
            <person name="Gordon J."/>
        </authorList>
    </citation>
    <scope>NUCLEOTIDE SEQUENCE [LARGE SCALE GENOMIC DNA]</scope>
    <source>
        <strain evidence="14">ATCC 25986 / DSM 3979 / JCM 10188 / KCTC 3647 / NCTC 11838 / VPI 1003</strain>
    </source>
</reference>
<dbReference type="InterPro" id="IPR034457">
    <property type="entry name" value="Organic_radical-activating"/>
</dbReference>
<dbReference type="GO" id="GO:0043365">
    <property type="term" value="F:[formate-C-acetyltransferase]-activating enzyme activity"/>
    <property type="evidence" value="ECO:0007669"/>
    <property type="project" value="InterPro"/>
</dbReference>
<evidence type="ECO:0000256" key="5">
    <source>
        <dbReference type="ARBA" id="ARBA00022485"/>
    </source>
</evidence>
<dbReference type="SFLD" id="SFLDS00029">
    <property type="entry name" value="Radical_SAM"/>
    <property type="match status" value="1"/>
</dbReference>
<evidence type="ECO:0000256" key="8">
    <source>
        <dbReference type="ARBA" id="ARBA00023002"/>
    </source>
</evidence>
<evidence type="ECO:0000313" key="14">
    <source>
        <dbReference type="Proteomes" id="UP000002979"/>
    </source>
</evidence>
<name>A4E7U7_COLAA</name>
<dbReference type="InterPro" id="IPR001989">
    <property type="entry name" value="Radical_activat_CS"/>
</dbReference>
<dbReference type="AlphaFoldDB" id="A4E7U7"/>
<evidence type="ECO:0000256" key="7">
    <source>
        <dbReference type="ARBA" id="ARBA00022723"/>
    </source>
</evidence>
<dbReference type="InterPro" id="IPR007197">
    <property type="entry name" value="rSAM"/>
</dbReference>
<evidence type="ECO:0000256" key="2">
    <source>
        <dbReference type="ARBA" id="ARBA00003852"/>
    </source>
</evidence>
<evidence type="ECO:0000256" key="11">
    <source>
        <dbReference type="ARBA" id="ARBA00033436"/>
    </source>
</evidence>
<comment type="caution">
    <text evidence="13">The sequence shown here is derived from an EMBL/GenBank/DDBJ whole genome shotgun (WGS) entry which is preliminary data.</text>
</comment>
<evidence type="ECO:0000313" key="13">
    <source>
        <dbReference type="EMBL" id="EBA40806.1"/>
    </source>
</evidence>
<dbReference type="GO" id="GO:0051539">
    <property type="term" value="F:4 iron, 4 sulfur cluster binding"/>
    <property type="evidence" value="ECO:0007669"/>
    <property type="project" value="UniProtKB-KW"/>
</dbReference>
<keyword evidence="8 13" id="KW-0560">Oxidoreductase</keyword>
<dbReference type="SUPFAM" id="SSF102114">
    <property type="entry name" value="Radical SAM enzymes"/>
    <property type="match status" value="1"/>
</dbReference>